<accession>A0AAV6WX84</accession>
<proteinExistence type="predicted"/>
<dbReference type="AlphaFoldDB" id="A0AAV6WX84"/>
<dbReference type="EMBL" id="WHWC01000013">
    <property type="protein sequence ID" value="KAG8371558.1"/>
    <property type="molecule type" value="Genomic_DNA"/>
</dbReference>
<keyword evidence="2" id="KW-1185">Reference proteome</keyword>
<sequence>MSSTFNSELHVNCYCEIRAALRTSWTDDNLGRRFLSCLNYRIFCLAGPSSTPNVCKINEQLSIIPDLRRDLQLK</sequence>
<evidence type="ECO:0000313" key="1">
    <source>
        <dbReference type="EMBL" id="KAG8371558.1"/>
    </source>
</evidence>
<name>A0AAV6WX84_9LAMI</name>
<protein>
    <submittedName>
        <fullName evidence="1">Uncharacterized protein</fullName>
    </submittedName>
</protein>
<reference evidence="1" key="1">
    <citation type="submission" date="2019-10" db="EMBL/GenBank/DDBJ databases">
        <authorList>
            <person name="Zhang R."/>
            <person name="Pan Y."/>
            <person name="Wang J."/>
            <person name="Ma R."/>
            <person name="Yu S."/>
        </authorList>
    </citation>
    <scope>NUCLEOTIDE SEQUENCE</scope>
    <source>
        <strain evidence="1">LA-IB0</strain>
        <tissue evidence="1">Leaf</tissue>
    </source>
</reference>
<gene>
    <name evidence="1" type="ORF">BUALT_Bualt13G0100500</name>
</gene>
<comment type="caution">
    <text evidence="1">The sequence shown here is derived from an EMBL/GenBank/DDBJ whole genome shotgun (WGS) entry which is preliminary data.</text>
</comment>
<dbReference type="Proteomes" id="UP000826271">
    <property type="component" value="Unassembled WGS sequence"/>
</dbReference>
<organism evidence="1 2">
    <name type="scientific">Buddleja alternifolia</name>
    <dbReference type="NCBI Taxonomy" id="168488"/>
    <lineage>
        <taxon>Eukaryota</taxon>
        <taxon>Viridiplantae</taxon>
        <taxon>Streptophyta</taxon>
        <taxon>Embryophyta</taxon>
        <taxon>Tracheophyta</taxon>
        <taxon>Spermatophyta</taxon>
        <taxon>Magnoliopsida</taxon>
        <taxon>eudicotyledons</taxon>
        <taxon>Gunneridae</taxon>
        <taxon>Pentapetalae</taxon>
        <taxon>asterids</taxon>
        <taxon>lamiids</taxon>
        <taxon>Lamiales</taxon>
        <taxon>Scrophulariaceae</taxon>
        <taxon>Buddlejeae</taxon>
        <taxon>Buddleja</taxon>
    </lineage>
</organism>
<evidence type="ECO:0000313" key="2">
    <source>
        <dbReference type="Proteomes" id="UP000826271"/>
    </source>
</evidence>